<gene>
    <name evidence="1" type="ORF">FOB41_09275</name>
</gene>
<dbReference type="EMBL" id="CP050898">
    <property type="protein sequence ID" value="QIX21313.1"/>
    <property type="molecule type" value="Genomic_DNA"/>
</dbReference>
<organism evidence="1 2">
    <name type="scientific">Agrobacterium pusense</name>
    <dbReference type="NCBI Taxonomy" id="648995"/>
    <lineage>
        <taxon>Bacteria</taxon>
        <taxon>Pseudomonadati</taxon>
        <taxon>Pseudomonadota</taxon>
        <taxon>Alphaproteobacteria</taxon>
        <taxon>Hyphomicrobiales</taxon>
        <taxon>Rhizobiaceae</taxon>
        <taxon>Rhizobium/Agrobacterium group</taxon>
        <taxon>Agrobacterium</taxon>
    </lineage>
</organism>
<dbReference type="RefSeq" id="WP_037089678.1">
    <property type="nucleotide sequence ID" value="NZ_CP050898.1"/>
</dbReference>
<dbReference type="Proteomes" id="UP000500870">
    <property type="component" value="Chromosome 1"/>
</dbReference>
<dbReference type="AlphaFoldDB" id="A0A6H0ZM97"/>
<proteinExistence type="predicted"/>
<accession>A0A6H0ZM97</accession>
<sequence>MSFDKNDRAAIAVLDQLMVAMKQKARLESAKDAEICDLKNGPLPTGPALVALDDKIDGVIDRHVEKLDQLDLVIEECWKLLEAWHDKNDVVLAKLKMESTSRRI</sequence>
<reference evidence="1 2" key="1">
    <citation type="submission" date="2020-04" db="EMBL/GenBank/DDBJ databases">
        <title>FDA dAtabase for Regulatory Grade micrObial Sequences (FDA-ARGOS): Supporting development and validation of Infectious Disease Dx tests.</title>
        <authorList>
            <person name="Sciortino C."/>
            <person name="Tallon L."/>
            <person name="Sadzewicz L."/>
            <person name="Vavikolanu K."/>
            <person name="Mehta A."/>
            <person name="Aluvathingal J."/>
            <person name="Nadendla S."/>
            <person name="Nandy P."/>
            <person name="Geyer C."/>
            <person name="Yan Y."/>
            <person name="Sichtig H."/>
        </authorList>
    </citation>
    <scope>NUCLEOTIDE SEQUENCE [LARGE SCALE GENOMIC DNA]</scope>
    <source>
        <strain evidence="1 2">FDAARGOS_633</strain>
    </source>
</reference>
<evidence type="ECO:0000313" key="1">
    <source>
        <dbReference type="EMBL" id="QIX21313.1"/>
    </source>
</evidence>
<protein>
    <submittedName>
        <fullName evidence="1">Uncharacterized protein</fullName>
    </submittedName>
</protein>
<evidence type="ECO:0000313" key="2">
    <source>
        <dbReference type="Proteomes" id="UP000500870"/>
    </source>
</evidence>
<name>A0A6H0ZM97_9HYPH</name>